<gene>
    <name evidence="2" type="ORF">KI387_001212</name>
</gene>
<comment type="caution">
    <text evidence="2">The sequence shown here is derived from an EMBL/GenBank/DDBJ whole genome shotgun (WGS) entry which is preliminary data.</text>
</comment>
<dbReference type="AlphaFoldDB" id="A0AA38LME4"/>
<keyword evidence="1" id="KW-0732">Signal</keyword>
<dbReference type="PANTHER" id="PTHR33649">
    <property type="entry name" value="PAR1 PROTEIN"/>
    <property type="match status" value="1"/>
</dbReference>
<organism evidence="2 3">
    <name type="scientific">Taxus chinensis</name>
    <name type="common">Chinese yew</name>
    <name type="synonym">Taxus wallichiana var. chinensis</name>
    <dbReference type="NCBI Taxonomy" id="29808"/>
    <lineage>
        <taxon>Eukaryota</taxon>
        <taxon>Viridiplantae</taxon>
        <taxon>Streptophyta</taxon>
        <taxon>Embryophyta</taxon>
        <taxon>Tracheophyta</taxon>
        <taxon>Spermatophyta</taxon>
        <taxon>Pinopsida</taxon>
        <taxon>Pinidae</taxon>
        <taxon>Conifers II</taxon>
        <taxon>Cupressales</taxon>
        <taxon>Taxaceae</taxon>
        <taxon>Taxus</taxon>
    </lineage>
</organism>
<dbReference type="Pfam" id="PF06521">
    <property type="entry name" value="PAR1"/>
    <property type="match status" value="1"/>
</dbReference>
<proteinExistence type="predicted"/>
<keyword evidence="3" id="KW-1185">Reference proteome</keyword>
<dbReference type="EMBL" id="JAHRHJ020000001">
    <property type="protein sequence ID" value="KAH9329104.1"/>
    <property type="molecule type" value="Genomic_DNA"/>
</dbReference>
<feature type="signal peptide" evidence="1">
    <location>
        <begin position="1"/>
        <end position="23"/>
    </location>
</feature>
<reference evidence="2 3" key="1">
    <citation type="journal article" date="2021" name="Nat. Plants">
        <title>The Taxus genome provides insights into paclitaxel biosynthesis.</title>
        <authorList>
            <person name="Xiong X."/>
            <person name="Gou J."/>
            <person name="Liao Q."/>
            <person name="Li Y."/>
            <person name="Zhou Q."/>
            <person name="Bi G."/>
            <person name="Li C."/>
            <person name="Du R."/>
            <person name="Wang X."/>
            <person name="Sun T."/>
            <person name="Guo L."/>
            <person name="Liang H."/>
            <person name="Lu P."/>
            <person name="Wu Y."/>
            <person name="Zhang Z."/>
            <person name="Ro D.K."/>
            <person name="Shang Y."/>
            <person name="Huang S."/>
            <person name="Yan J."/>
        </authorList>
    </citation>
    <scope>NUCLEOTIDE SEQUENCE [LARGE SCALE GENOMIC DNA]</scope>
    <source>
        <strain evidence="2">Ta-2019</strain>
    </source>
</reference>
<sequence length="72" mass="7572">MASQMTVSLAILVALFGVQSVLAIGEGGVECEKLPVELCAFAVSSSGSRCVLEKKYSFAAGTHEISVQYQCQ</sequence>
<name>A0AA38LME4_TAXCH</name>
<evidence type="ECO:0000256" key="1">
    <source>
        <dbReference type="SAM" id="SignalP"/>
    </source>
</evidence>
<accession>A0AA38LME4</accession>
<evidence type="ECO:0000313" key="3">
    <source>
        <dbReference type="Proteomes" id="UP000824469"/>
    </source>
</evidence>
<evidence type="ECO:0000313" key="2">
    <source>
        <dbReference type="EMBL" id="KAH9329104.1"/>
    </source>
</evidence>
<dbReference type="InterPro" id="IPR009489">
    <property type="entry name" value="PAR1"/>
</dbReference>
<protein>
    <submittedName>
        <fullName evidence="2">Uncharacterized protein</fullName>
    </submittedName>
</protein>
<feature type="chain" id="PRO_5041347462" evidence="1">
    <location>
        <begin position="24"/>
        <end position="72"/>
    </location>
</feature>
<feature type="non-terminal residue" evidence="2">
    <location>
        <position position="72"/>
    </location>
</feature>
<dbReference type="Proteomes" id="UP000824469">
    <property type="component" value="Unassembled WGS sequence"/>
</dbReference>